<dbReference type="PANTHER" id="PTHR43397">
    <property type="entry name" value="ERGOTHIONEINE BIOSYNTHESIS PROTEIN 1"/>
    <property type="match status" value="1"/>
</dbReference>
<keyword evidence="2" id="KW-1185">Reference proteome</keyword>
<dbReference type="PANTHER" id="PTHR43397:SF1">
    <property type="entry name" value="ERGOTHIONEINE BIOSYNTHESIS PROTEIN 1"/>
    <property type="match status" value="1"/>
</dbReference>
<organism evidence="1 2">
    <name type="scientific">Mycena albidolilacea</name>
    <dbReference type="NCBI Taxonomy" id="1033008"/>
    <lineage>
        <taxon>Eukaryota</taxon>
        <taxon>Fungi</taxon>
        <taxon>Dikarya</taxon>
        <taxon>Basidiomycota</taxon>
        <taxon>Agaricomycotina</taxon>
        <taxon>Agaricomycetes</taxon>
        <taxon>Agaricomycetidae</taxon>
        <taxon>Agaricales</taxon>
        <taxon>Marasmiineae</taxon>
        <taxon>Mycenaceae</taxon>
        <taxon>Mycena</taxon>
    </lineage>
</organism>
<dbReference type="AlphaFoldDB" id="A0AAD6Z577"/>
<evidence type="ECO:0000313" key="2">
    <source>
        <dbReference type="Proteomes" id="UP001218218"/>
    </source>
</evidence>
<evidence type="ECO:0000313" key="1">
    <source>
        <dbReference type="EMBL" id="KAJ7308596.1"/>
    </source>
</evidence>
<name>A0AAD6Z577_9AGAR</name>
<gene>
    <name evidence="1" type="ORF">DFH08DRAFT_1088490</name>
</gene>
<dbReference type="InterPro" id="IPR051128">
    <property type="entry name" value="EgtD_Methyltrsf_superfamily"/>
</dbReference>
<protein>
    <submittedName>
        <fullName evidence="1">Uncharacterized protein</fullName>
    </submittedName>
</protein>
<comment type="caution">
    <text evidence="1">The sequence shown here is derived from an EMBL/GenBank/DDBJ whole genome shotgun (WGS) entry which is preliminary data.</text>
</comment>
<dbReference type="EMBL" id="JARIHO010000085">
    <property type="protein sequence ID" value="KAJ7308596.1"/>
    <property type="molecule type" value="Genomic_DNA"/>
</dbReference>
<dbReference type="Proteomes" id="UP001218218">
    <property type="component" value="Unassembled WGS sequence"/>
</dbReference>
<reference evidence="1" key="1">
    <citation type="submission" date="2023-03" db="EMBL/GenBank/DDBJ databases">
        <title>Massive genome expansion in bonnet fungi (Mycena s.s.) driven by repeated elements and novel gene families across ecological guilds.</title>
        <authorList>
            <consortium name="Lawrence Berkeley National Laboratory"/>
            <person name="Harder C.B."/>
            <person name="Miyauchi S."/>
            <person name="Viragh M."/>
            <person name="Kuo A."/>
            <person name="Thoen E."/>
            <person name="Andreopoulos B."/>
            <person name="Lu D."/>
            <person name="Skrede I."/>
            <person name="Drula E."/>
            <person name="Henrissat B."/>
            <person name="Morin E."/>
            <person name="Kohler A."/>
            <person name="Barry K."/>
            <person name="LaButti K."/>
            <person name="Morin E."/>
            <person name="Salamov A."/>
            <person name="Lipzen A."/>
            <person name="Mereny Z."/>
            <person name="Hegedus B."/>
            <person name="Baldrian P."/>
            <person name="Stursova M."/>
            <person name="Weitz H."/>
            <person name="Taylor A."/>
            <person name="Grigoriev I.V."/>
            <person name="Nagy L.G."/>
            <person name="Martin F."/>
            <person name="Kauserud H."/>
        </authorList>
    </citation>
    <scope>NUCLEOTIDE SEQUENCE</scope>
    <source>
        <strain evidence="1">CBHHK002</strain>
    </source>
</reference>
<accession>A0AAD6Z577</accession>
<sequence length="90" mass="10412">MQFILERGINPDVNDPTVCHPHSEVPQKDEDQPSLVSILQFQARVRTQLLKLYKDINTGSHTMTHKTGCMLFMTFEHEAMHAETLLYMLL</sequence>
<proteinExistence type="predicted"/>